<accession>A0ACB6V9C0</accession>
<proteinExistence type="predicted"/>
<dbReference type="EMBL" id="QVQA01000008">
    <property type="protein sequence ID" value="KAF5101907.1"/>
    <property type="molecule type" value="Genomic_DNA"/>
</dbReference>
<organism evidence="1 2">
    <name type="scientific">Geotrichum galactomycetum</name>
    <dbReference type="NCBI Taxonomy" id="27317"/>
    <lineage>
        <taxon>Eukaryota</taxon>
        <taxon>Fungi</taxon>
        <taxon>Dikarya</taxon>
        <taxon>Ascomycota</taxon>
        <taxon>Saccharomycotina</taxon>
        <taxon>Dipodascomycetes</taxon>
        <taxon>Dipodascales</taxon>
        <taxon>Dipodascaceae</taxon>
        <taxon>Geotrichum</taxon>
    </lineage>
</organism>
<keyword evidence="2" id="KW-1185">Reference proteome</keyword>
<name>A0ACB6V9C0_9ASCO</name>
<evidence type="ECO:0000313" key="1">
    <source>
        <dbReference type="EMBL" id="KAF5101907.1"/>
    </source>
</evidence>
<sequence>MHPPNTTISRAPSVRGSSLRYGVDRSIPYKNIIHNKLNTSKSPPPLRSGDDDDSDVLSDATNLRNTSKRSKGARSVSEYVPVPSTTRANYRSPERPLVKTPVLVPEDILNVAKLRSPGTLKLDDTNLIEEEIEDEAKQKSVPRSVSNGSPITERMQREQSANEYKKFKDYSAQKDNFTKPELKMPDFEEKSALAVIKPQQTLSDLSTMVSLEPPLPIDSPIVDQPQRKDDHNHLERFYHRHHHTQREKETPERVFEAYDDDMHKSTWNEIKPLGTGAFSKVILGSPVDRKLKPEYQGRALDFKVAIKIVDIGNVEKHSRERMEGGLIREIEILKTIQHPSLIKMYAFNMDTRSALMVLPLCEGGDLFELISNHRKKIKVDLIKRIFGDVVRAVSFLHENNVVHRDIKLENVLLNVSVPEIFEIEDYAKYPKALATVTDLGLCRKIDPEHPMLSTRCGSEDYVPPELLMGQEYDGRQTDSWAVGVLLYAMMEGRLPFDPPAHLSNKRGRGRIAHRIARVEWSWINFRDDESDEWKGGKRIVEGCLQRRDVRLLVKDIVHNDWIKAEVTEMEYPWPVEISSIFA</sequence>
<evidence type="ECO:0000313" key="2">
    <source>
        <dbReference type="Proteomes" id="UP000744676"/>
    </source>
</evidence>
<gene>
    <name evidence="1" type="ORF">D0Z00_000562</name>
</gene>
<protein>
    <submittedName>
        <fullName evidence="1">Uncharacterized protein</fullName>
    </submittedName>
</protein>
<dbReference type="Proteomes" id="UP000744676">
    <property type="component" value="Unassembled WGS sequence"/>
</dbReference>
<reference evidence="1 2" key="1">
    <citation type="journal article" date="2020" name="Front. Microbiol.">
        <title>Phenotypic and Genetic Characterization of the Cheese Ripening Yeast Geotrichum candidum.</title>
        <authorList>
            <person name="Perkins V."/>
            <person name="Vignola S."/>
            <person name="Lessard M.H."/>
            <person name="Plante P.L."/>
            <person name="Corbeil J."/>
            <person name="Dugat-Bony E."/>
            <person name="Frenette M."/>
            <person name="Labrie S."/>
        </authorList>
    </citation>
    <scope>NUCLEOTIDE SEQUENCE [LARGE SCALE GENOMIC DNA]</scope>
    <source>
        <strain evidence="1 2">LMA-1147</strain>
    </source>
</reference>
<comment type="caution">
    <text evidence="1">The sequence shown here is derived from an EMBL/GenBank/DDBJ whole genome shotgun (WGS) entry which is preliminary data.</text>
</comment>